<evidence type="ECO:0000313" key="2">
    <source>
        <dbReference type="Proteomes" id="UP000789901"/>
    </source>
</evidence>
<dbReference type="EMBL" id="CAJVQB010001887">
    <property type="protein sequence ID" value="CAG8554575.1"/>
    <property type="molecule type" value="Genomic_DNA"/>
</dbReference>
<sequence>MAQMIECDEELCDKIAENEYTEISDLRSQNGLEYYDARVQNFGLKIDLTGINANNEGCVARLKERFCVVTRYRSMIEQDEIDFMKHFAIMNIRRVLSLGAVWRYGGFLANEFRMLRKKNSLVCVSVCAN</sequence>
<proteinExistence type="predicted"/>
<reference evidence="1 2" key="1">
    <citation type="submission" date="2021-06" db="EMBL/GenBank/DDBJ databases">
        <authorList>
            <person name="Kallberg Y."/>
            <person name="Tangrot J."/>
            <person name="Rosling A."/>
        </authorList>
    </citation>
    <scope>NUCLEOTIDE SEQUENCE [LARGE SCALE GENOMIC DNA]</scope>
    <source>
        <strain evidence="1 2">120-4 pot B 10/14</strain>
    </source>
</reference>
<organism evidence="1 2">
    <name type="scientific">Gigaspora margarita</name>
    <dbReference type="NCBI Taxonomy" id="4874"/>
    <lineage>
        <taxon>Eukaryota</taxon>
        <taxon>Fungi</taxon>
        <taxon>Fungi incertae sedis</taxon>
        <taxon>Mucoromycota</taxon>
        <taxon>Glomeromycotina</taxon>
        <taxon>Glomeromycetes</taxon>
        <taxon>Diversisporales</taxon>
        <taxon>Gigasporaceae</taxon>
        <taxon>Gigaspora</taxon>
    </lineage>
</organism>
<accession>A0ABN7UB95</accession>
<comment type="caution">
    <text evidence="1">The sequence shown here is derived from an EMBL/GenBank/DDBJ whole genome shotgun (WGS) entry which is preliminary data.</text>
</comment>
<evidence type="ECO:0000313" key="1">
    <source>
        <dbReference type="EMBL" id="CAG8554575.1"/>
    </source>
</evidence>
<gene>
    <name evidence="1" type="ORF">GMARGA_LOCUS4719</name>
</gene>
<protein>
    <submittedName>
        <fullName evidence="1">27542_t:CDS:1</fullName>
    </submittedName>
</protein>
<keyword evidence="2" id="KW-1185">Reference proteome</keyword>
<dbReference type="Proteomes" id="UP000789901">
    <property type="component" value="Unassembled WGS sequence"/>
</dbReference>
<name>A0ABN7UB95_GIGMA</name>